<evidence type="ECO:0000256" key="11">
    <source>
        <dbReference type="ARBA" id="ARBA00022989"/>
    </source>
</evidence>
<evidence type="ECO:0000256" key="16">
    <source>
        <dbReference type="SAM" id="Phobius"/>
    </source>
</evidence>
<dbReference type="AlphaFoldDB" id="A0A0D7B1L1"/>
<feature type="transmembrane region" description="Helical" evidence="16">
    <location>
        <begin position="307"/>
        <end position="327"/>
    </location>
</feature>
<accession>A0A0D7B1L1</accession>
<evidence type="ECO:0000256" key="6">
    <source>
        <dbReference type="ARBA" id="ARBA00016939"/>
    </source>
</evidence>
<proteinExistence type="inferred from homology"/>
<dbReference type="Gene3D" id="3.10.120.10">
    <property type="entry name" value="Cytochrome b5-like heme/steroid binding domain"/>
    <property type="match status" value="1"/>
</dbReference>
<dbReference type="UniPathway" id="UPA00222"/>
<comment type="subcellular location">
    <subcellularLocation>
        <location evidence="1">Membrane</location>
        <topology evidence="1">Multi-pass membrane protein</topology>
    </subcellularLocation>
</comment>
<keyword evidence="13" id="KW-0408">Iron</keyword>
<keyword evidence="10" id="KW-0746">Sphingolipid metabolism</keyword>
<keyword evidence="7" id="KW-0349">Heme</keyword>
<evidence type="ECO:0000313" key="18">
    <source>
        <dbReference type="EMBL" id="KIY63396.1"/>
    </source>
</evidence>
<evidence type="ECO:0000256" key="9">
    <source>
        <dbReference type="ARBA" id="ARBA00022723"/>
    </source>
</evidence>
<comment type="pathway">
    <text evidence="3">Sphingolipid metabolism.</text>
</comment>
<evidence type="ECO:0000256" key="7">
    <source>
        <dbReference type="ARBA" id="ARBA00022617"/>
    </source>
</evidence>
<dbReference type="GO" id="GO:0046872">
    <property type="term" value="F:metal ion binding"/>
    <property type="evidence" value="ECO:0007669"/>
    <property type="project" value="UniProtKB-KW"/>
</dbReference>
<evidence type="ECO:0000256" key="8">
    <source>
        <dbReference type="ARBA" id="ARBA00022692"/>
    </source>
</evidence>
<dbReference type="GO" id="GO:0016020">
    <property type="term" value="C:membrane"/>
    <property type="evidence" value="ECO:0007669"/>
    <property type="project" value="UniProtKB-SubCell"/>
</dbReference>
<dbReference type="PANTHER" id="PTHR19353">
    <property type="entry name" value="FATTY ACID DESATURASE 2"/>
    <property type="match status" value="1"/>
</dbReference>
<dbReference type="GO" id="GO:0016717">
    <property type="term" value="F:oxidoreductase activity, acting on paired donors, with oxidation of a pair of donors resulting in the reduction of molecular oxygen to two molecules of water"/>
    <property type="evidence" value="ECO:0007669"/>
    <property type="project" value="TreeGrafter"/>
</dbReference>
<dbReference type="CDD" id="cd03506">
    <property type="entry name" value="Delta6-FADS-like"/>
    <property type="match status" value="1"/>
</dbReference>
<keyword evidence="15 16" id="KW-0472">Membrane</keyword>
<feature type="transmembrane region" description="Helical" evidence="16">
    <location>
        <begin position="371"/>
        <end position="396"/>
    </location>
</feature>
<gene>
    <name evidence="18" type="ORF">CYLTODRAFT_403309</name>
</gene>
<dbReference type="PANTHER" id="PTHR19353:SF30">
    <property type="entry name" value="DELTA 8-(E)-SPHINGOLIPID DESATURASE"/>
    <property type="match status" value="1"/>
</dbReference>
<evidence type="ECO:0000256" key="2">
    <source>
        <dbReference type="ARBA" id="ARBA00004760"/>
    </source>
</evidence>
<dbReference type="Pfam" id="PF00173">
    <property type="entry name" value="Cyt-b5"/>
    <property type="match status" value="1"/>
</dbReference>
<name>A0A0D7B1L1_9AGAR</name>
<comment type="pathway">
    <text evidence="2">Lipid metabolism; sphingolipid metabolism.</text>
</comment>
<dbReference type="InterPro" id="IPR036400">
    <property type="entry name" value="Cyt_B5-like_heme/steroid_sf"/>
</dbReference>
<evidence type="ECO:0000256" key="13">
    <source>
        <dbReference type="ARBA" id="ARBA00023004"/>
    </source>
</evidence>
<dbReference type="OrthoDB" id="260091at2759"/>
<evidence type="ECO:0000259" key="17">
    <source>
        <dbReference type="PROSITE" id="PS50255"/>
    </source>
</evidence>
<feature type="transmembrane region" description="Helical" evidence="16">
    <location>
        <begin position="339"/>
        <end position="359"/>
    </location>
</feature>
<reference evidence="18 19" key="1">
    <citation type="journal article" date="2015" name="Fungal Genet. Biol.">
        <title>Evolution of novel wood decay mechanisms in Agaricales revealed by the genome sequences of Fistulina hepatica and Cylindrobasidium torrendii.</title>
        <authorList>
            <person name="Floudas D."/>
            <person name="Held B.W."/>
            <person name="Riley R."/>
            <person name="Nagy L.G."/>
            <person name="Koehler G."/>
            <person name="Ransdell A.S."/>
            <person name="Younus H."/>
            <person name="Chow J."/>
            <person name="Chiniquy J."/>
            <person name="Lipzen A."/>
            <person name="Tritt A."/>
            <person name="Sun H."/>
            <person name="Haridas S."/>
            <person name="LaButti K."/>
            <person name="Ohm R.A."/>
            <person name="Kues U."/>
            <person name="Blanchette R.A."/>
            <person name="Grigoriev I.V."/>
            <person name="Minto R.E."/>
            <person name="Hibbett D.S."/>
        </authorList>
    </citation>
    <scope>NUCLEOTIDE SEQUENCE [LARGE SCALE GENOMIC DNA]</scope>
    <source>
        <strain evidence="18 19">FP15055 ss-10</strain>
    </source>
</reference>
<feature type="transmembrane region" description="Helical" evidence="16">
    <location>
        <begin position="266"/>
        <end position="286"/>
    </location>
</feature>
<dbReference type="InterPro" id="IPR012171">
    <property type="entry name" value="Fatty_acid_desaturase"/>
</dbReference>
<keyword evidence="11 16" id="KW-1133">Transmembrane helix</keyword>
<evidence type="ECO:0000256" key="10">
    <source>
        <dbReference type="ARBA" id="ARBA00022919"/>
    </source>
</evidence>
<keyword evidence="14" id="KW-0443">Lipid metabolism</keyword>
<evidence type="ECO:0000256" key="12">
    <source>
        <dbReference type="ARBA" id="ARBA00023002"/>
    </source>
</evidence>
<evidence type="ECO:0000256" key="3">
    <source>
        <dbReference type="ARBA" id="ARBA00004991"/>
    </source>
</evidence>
<dbReference type="EC" id="1.14.19.18" evidence="5"/>
<dbReference type="PIRSF" id="PIRSF015921">
    <property type="entry name" value="FA_sphinglp_des"/>
    <property type="match status" value="1"/>
</dbReference>
<sequence length="526" mass="60290">MATFTRDEVASRILSGEHLLIFRGAVLRIPQFWLDAHPGGGLSILHYVGRDATDEIRAYHANSIIPMVEKYAIGTLQEHFYPWDPFLPPVMAGWNFAGGKWTRTGKLDATRTLLYEHTPASADDSPTLLDLTPPDSALDLQEQARLSERWKELHSRIEDLGLYQCRYISGFGPEFVRYSILAFTSWYTFQHGWLMTSAVFLGLFWHQVLFFVHDLGHLGVTGNWNIDRLLAILAGDLLNGLSIGWWSDNHNIHHLVTNHPMHDPDIEYLPFFVISPAFFGNLYSTYYKRTMDFNAFAKVIVSIQHKLFYVVMLFARFNLFVLSYGSLYRRAYDTKRARGYGWAWGAEIVACTAYWCWFGRVLVACGSWQRALSYLLVCFATTSPLHVTLVLSHFAMSTADLGPRESFVHRQIRTTTDIYTPPSLEFIHGGLQMQVAHHLFPRVPRHNLRAVTRMVRKFCEENDGIEFHEYGFFAGNKEVYGVLKGIAEMVEHFKVFANVANTEAMEAVQKQIRKQETRMNDPGLGQ</sequence>
<dbReference type="PROSITE" id="PS50255">
    <property type="entry name" value="CYTOCHROME_B5_2"/>
    <property type="match status" value="1"/>
</dbReference>
<evidence type="ECO:0000256" key="14">
    <source>
        <dbReference type="ARBA" id="ARBA00023098"/>
    </source>
</evidence>
<feature type="domain" description="Cytochrome b5 heme-binding" evidence="17">
    <location>
        <begin position="1"/>
        <end position="77"/>
    </location>
</feature>
<evidence type="ECO:0000256" key="4">
    <source>
        <dbReference type="ARBA" id="ARBA00009295"/>
    </source>
</evidence>
<dbReference type="InterPro" id="IPR005804">
    <property type="entry name" value="FA_desaturase_dom"/>
</dbReference>
<keyword evidence="8 16" id="KW-0812">Transmembrane</keyword>
<dbReference type="SUPFAM" id="SSF55856">
    <property type="entry name" value="Cytochrome b5-like heme/steroid binding domain"/>
    <property type="match status" value="1"/>
</dbReference>
<keyword evidence="19" id="KW-1185">Reference proteome</keyword>
<comment type="similarity">
    <text evidence="4">Belongs to the fatty acid desaturase type 1 family.</text>
</comment>
<evidence type="ECO:0000256" key="15">
    <source>
        <dbReference type="ARBA" id="ARBA00023136"/>
    </source>
</evidence>
<dbReference type="EMBL" id="KN880699">
    <property type="protein sequence ID" value="KIY63396.1"/>
    <property type="molecule type" value="Genomic_DNA"/>
</dbReference>
<dbReference type="SMART" id="SM01117">
    <property type="entry name" value="Cyt-b5"/>
    <property type="match status" value="1"/>
</dbReference>
<evidence type="ECO:0000313" key="19">
    <source>
        <dbReference type="Proteomes" id="UP000054007"/>
    </source>
</evidence>
<evidence type="ECO:0000256" key="5">
    <source>
        <dbReference type="ARBA" id="ARBA00012019"/>
    </source>
</evidence>
<organism evidence="18 19">
    <name type="scientific">Cylindrobasidium torrendii FP15055 ss-10</name>
    <dbReference type="NCBI Taxonomy" id="1314674"/>
    <lineage>
        <taxon>Eukaryota</taxon>
        <taxon>Fungi</taxon>
        <taxon>Dikarya</taxon>
        <taxon>Basidiomycota</taxon>
        <taxon>Agaricomycotina</taxon>
        <taxon>Agaricomycetes</taxon>
        <taxon>Agaricomycetidae</taxon>
        <taxon>Agaricales</taxon>
        <taxon>Marasmiineae</taxon>
        <taxon>Physalacriaceae</taxon>
        <taxon>Cylindrobasidium</taxon>
    </lineage>
</organism>
<dbReference type="GO" id="GO:0006665">
    <property type="term" value="P:sphingolipid metabolic process"/>
    <property type="evidence" value="ECO:0007669"/>
    <property type="project" value="UniProtKB-UniPathway"/>
</dbReference>
<keyword evidence="12" id="KW-0560">Oxidoreductase</keyword>
<feature type="transmembrane region" description="Helical" evidence="16">
    <location>
        <begin position="193"/>
        <end position="216"/>
    </location>
</feature>
<protein>
    <recommendedName>
        <fullName evidence="6">Delta 8-(E)-sphingolipid desaturase</fullName>
        <ecNumber evidence="5">1.14.19.18</ecNumber>
    </recommendedName>
</protein>
<dbReference type="Pfam" id="PF00487">
    <property type="entry name" value="FA_desaturase"/>
    <property type="match status" value="1"/>
</dbReference>
<keyword evidence="9" id="KW-0479">Metal-binding</keyword>
<dbReference type="Proteomes" id="UP000054007">
    <property type="component" value="Unassembled WGS sequence"/>
</dbReference>
<evidence type="ECO:0000256" key="1">
    <source>
        <dbReference type="ARBA" id="ARBA00004141"/>
    </source>
</evidence>
<dbReference type="STRING" id="1314674.A0A0D7B1L1"/>
<dbReference type="InterPro" id="IPR001199">
    <property type="entry name" value="Cyt_B5-like_heme/steroid-bd"/>
</dbReference>